<dbReference type="AlphaFoldDB" id="A0A4R0XDA5"/>
<protein>
    <submittedName>
        <fullName evidence="1">Uncharacterized protein</fullName>
    </submittedName>
</protein>
<comment type="caution">
    <text evidence="1">The sequence shown here is derived from an EMBL/GenBank/DDBJ whole genome shotgun (WGS) entry which is preliminary data.</text>
</comment>
<name>A0A4R0XDA5_9BURK</name>
<accession>A0A4R0XDA5</accession>
<evidence type="ECO:0000313" key="2">
    <source>
        <dbReference type="Proteomes" id="UP000294200"/>
    </source>
</evidence>
<evidence type="ECO:0000313" key="1">
    <source>
        <dbReference type="EMBL" id="TCG03961.1"/>
    </source>
</evidence>
<reference evidence="1 2" key="1">
    <citation type="submission" date="2017-02" db="EMBL/GenBank/DDBJ databases">
        <title>Paraburkholderia sophoroidis sp. nov. and Paraburkholderia steynii sp. nov. rhizobial symbionts of the fynbos legume Hypocalyptus sophoroides.</title>
        <authorList>
            <person name="Steenkamp E.T."/>
            <person name="Beukes C.W."/>
            <person name="Van Zyl E."/>
            <person name="Avontuur J."/>
            <person name="Chan W.Y."/>
            <person name="Hassen A."/>
            <person name="Palmer M."/>
            <person name="Mthombeni L."/>
            <person name="Phalane F."/>
            <person name="Sereme K."/>
            <person name="Venter S.N."/>
        </authorList>
    </citation>
    <scope>NUCLEOTIDE SEQUENCE [LARGE SCALE GENOMIC DNA]</scope>
    <source>
        <strain evidence="1 2">HC1.1ba</strain>
    </source>
</reference>
<dbReference type="EMBL" id="MWML01000309">
    <property type="protein sequence ID" value="TCG03961.1"/>
    <property type="molecule type" value="Genomic_DNA"/>
</dbReference>
<gene>
    <name evidence="1" type="ORF">BZM27_44345</name>
</gene>
<proteinExistence type="predicted"/>
<keyword evidence="2" id="KW-1185">Reference proteome</keyword>
<sequence length="95" mass="10253">MKAIVKVTPLLPVAQAGAARRVTEGATTAMLTVARAMMQRKIATPNWYTSSLCSAQRELDASGPTGLQDIEDTFATPERTFVIAFRAHTNTVCAR</sequence>
<organism evidence="1 2">
    <name type="scientific">Paraburkholderia steynii</name>
    <dbReference type="NCBI Taxonomy" id="1245441"/>
    <lineage>
        <taxon>Bacteria</taxon>
        <taxon>Pseudomonadati</taxon>
        <taxon>Pseudomonadota</taxon>
        <taxon>Betaproteobacteria</taxon>
        <taxon>Burkholderiales</taxon>
        <taxon>Burkholderiaceae</taxon>
        <taxon>Paraburkholderia</taxon>
    </lineage>
</organism>
<dbReference type="Proteomes" id="UP000294200">
    <property type="component" value="Unassembled WGS sequence"/>
</dbReference>